<accession>A0A1G9TKA4</accession>
<sequence>MPESAVTIIGLPGSGKTTYLAALWAILNERPRDAALRFRELGAGDRSYLTEIARRWRSAHEQERTLPGIRVVTLHMSGPADEPVSVTFPDLAGETFVRMWVDRTCSKDVYGHLASSGLLLFVNADKIAQVAYIRDAANLARLVGETLTAGEPVAWDAETAPTQVQLVGLLDALRSQPFEEKHRRVAIVVSAWDRAEEEGTSPEEFLAGRMPLLAQYMRQNLAGWDWRVYGVSAQGGEFDPADDRKPRAPNVDRLRELSTLAERIKVVGSDGQSNDLTEPLAWVLG</sequence>
<organism evidence="2 3">
    <name type="scientific">Methylobacterium phyllostachyos</name>
    <dbReference type="NCBI Taxonomy" id="582672"/>
    <lineage>
        <taxon>Bacteria</taxon>
        <taxon>Pseudomonadati</taxon>
        <taxon>Pseudomonadota</taxon>
        <taxon>Alphaproteobacteria</taxon>
        <taxon>Hyphomicrobiales</taxon>
        <taxon>Methylobacteriaceae</taxon>
        <taxon>Methylobacterium</taxon>
    </lineage>
</organism>
<dbReference type="RefSeq" id="WP_091713435.1">
    <property type="nucleotide sequence ID" value="NZ_FNHS01000002.1"/>
</dbReference>
<gene>
    <name evidence="2" type="ORF">SAMN05216360_102216</name>
</gene>
<name>A0A1G9TKA4_9HYPH</name>
<feature type="domain" description="Double-GTPase 1" evidence="1">
    <location>
        <begin position="8"/>
        <end position="283"/>
    </location>
</feature>
<dbReference type="InterPro" id="IPR045530">
    <property type="entry name" value="DO-GTPase1"/>
</dbReference>
<dbReference type="SUPFAM" id="SSF52540">
    <property type="entry name" value="P-loop containing nucleoside triphosphate hydrolases"/>
    <property type="match status" value="2"/>
</dbReference>
<keyword evidence="3" id="KW-1185">Reference proteome</keyword>
<dbReference type="OrthoDB" id="9758793at2"/>
<dbReference type="EMBL" id="FNHS01000002">
    <property type="protein sequence ID" value="SDM48100.1"/>
    <property type="molecule type" value="Genomic_DNA"/>
</dbReference>
<dbReference type="InterPro" id="IPR027417">
    <property type="entry name" value="P-loop_NTPase"/>
</dbReference>
<dbReference type="STRING" id="582672.SAMN05216360_102216"/>
<dbReference type="AlphaFoldDB" id="A0A1G9TKA4"/>
<evidence type="ECO:0000259" key="1">
    <source>
        <dbReference type="Pfam" id="PF19975"/>
    </source>
</evidence>
<evidence type="ECO:0000313" key="2">
    <source>
        <dbReference type="EMBL" id="SDM48100.1"/>
    </source>
</evidence>
<dbReference type="Pfam" id="PF19975">
    <property type="entry name" value="DO-GTPase1"/>
    <property type="match status" value="1"/>
</dbReference>
<evidence type="ECO:0000313" key="3">
    <source>
        <dbReference type="Proteomes" id="UP000198704"/>
    </source>
</evidence>
<proteinExistence type="predicted"/>
<reference evidence="3" key="1">
    <citation type="submission" date="2016-10" db="EMBL/GenBank/DDBJ databases">
        <authorList>
            <person name="Varghese N."/>
            <person name="Submissions S."/>
        </authorList>
    </citation>
    <scope>NUCLEOTIDE SEQUENCE [LARGE SCALE GENOMIC DNA]</scope>
    <source>
        <strain evidence="3">BL47</strain>
    </source>
</reference>
<dbReference type="Proteomes" id="UP000198704">
    <property type="component" value="Unassembled WGS sequence"/>
</dbReference>
<protein>
    <recommendedName>
        <fullName evidence="1">Double-GTPase 1 domain-containing protein</fullName>
    </recommendedName>
</protein>